<reference evidence="3 4" key="1">
    <citation type="submission" date="2010-07" db="EMBL/GenBank/DDBJ databases">
        <title>The complete genome of Methanosalsum zhilinae DSM 4017.</title>
        <authorList>
            <consortium name="US DOE Joint Genome Institute (JGI-PGF)"/>
            <person name="Lucas S."/>
            <person name="Copeland A."/>
            <person name="Lapidus A."/>
            <person name="Glavina del Rio T."/>
            <person name="Dalin E."/>
            <person name="Tice H."/>
            <person name="Bruce D."/>
            <person name="Goodwin L."/>
            <person name="Pitluck S."/>
            <person name="Kyrpides N."/>
            <person name="Mavromatis K."/>
            <person name="Ovchinnikova G."/>
            <person name="Daligault H."/>
            <person name="Detter J.C."/>
            <person name="Han C."/>
            <person name="Tapia R."/>
            <person name="Larimer F."/>
            <person name="Land M."/>
            <person name="Hauser L."/>
            <person name="Markowitz V."/>
            <person name="Cheng J.-F."/>
            <person name="Hugenholtz P."/>
            <person name="Woyke T."/>
            <person name="Wu D."/>
            <person name="Spring S."/>
            <person name="Schueler E."/>
            <person name="Brambilla E."/>
            <person name="Klenk H.-P."/>
            <person name="Eisen J.A."/>
        </authorList>
    </citation>
    <scope>NUCLEOTIDE SEQUENCE [LARGE SCALE GENOMIC DNA]</scope>
    <source>
        <strain evidence="4">DSM 4017 / NBRC 107636 / OCM 62 / WeN5</strain>
    </source>
</reference>
<accession>F7XN46</accession>
<dbReference type="EMBL" id="CP002101">
    <property type="protein sequence ID" value="AEH61163.1"/>
    <property type="molecule type" value="Genomic_DNA"/>
</dbReference>
<dbReference type="CDD" id="cd07814">
    <property type="entry name" value="SRPBCC_CalC_Aha1-like"/>
    <property type="match status" value="1"/>
</dbReference>
<dbReference type="SUPFAM" id="SSF55961">
    <property type="entry name" value="Bet v1-like"/>
    <property type="match status" value="1"/>
</dbReference>
<organism evidence="3 4">
    <name type="scientific">Methanosalsum zhilinae (strain DSM 4017 / NBRC 107636 / OCM 62 / WeN5)</name>
    <name type="common">Methanohalophilus zhilinae</name>
    <dbReference type="NCBI Taxonomy" id="679901"/>
    <lineage>
        <taxon>Archaea</taxon>
        <taxon>Methanobacteriati</taxon>
        <taxon>Methanobacteriota</taxon>
        <taxon>Stenosarchaea group</taxon>
        <taxon>Methanomicrobia</taxon>
        <taxon>Methanosarcinales</taxon>
        <taxon>Methanosarcinaceae</taxon>
        <taxon>Methanosalsum</taxon>
    </lineage>
</organism>
<feature type="domain" description="Activator of Hsp90 ATPase homologue 1/2-like C-terminal" evidence="2">
    <location>
        <begin position="11"/>
        <end position="147"/>
    </location>
</feature>
<evidence type="ECO:0000256" key="1">
    <source>
        <dbReference type="ARBA" id="ARBA00006817"/>
    </source>
</evidence>
<dbReference type="InterPro" id="IPR023393">
    <property type="entry name" value="START-like_dom_sf"/>
</dbReference>
<dbReference type="InterPro" id="IPR013538">
    <property type="entry name" value="ASHA1/2-like_C"/>
</dbReference>
<proteinExistence type="inferred from homology"/>
<keyword evidence="4" id="KW-1185">Reference proteome</keyword>
<dbReference type="AlphaFoldDB" id="F7XN46"/>
<evidence type="ECO:0000313" key="4">
    <source>
        <dbReference type="Proteomes" id="UP000006622"/>
    </source>
</evidence>
<dbReference type="OrthoDB" id="66844at2157"/>
<protein>
    <submittedName>
        <fullName evidence="3">Activator of Hsp90 ATPase 1 family protein</fullName>
    </submittedName>
</protein>
<evidence type="ECO:0000313" key="3">
    <source>
        <dbReference type="EMBL" id="AEH61163.1"/>
    </source>
</evidence>
<sequence>MHKLYYSIVIDAPKEKVWDTMIDIDSYRLWTEVFSPGSHYVGDWSKGSKILFGSNETGSMSGMVSQIKEYEPYEYISIKHIGFLQDGKEDTSSELVKEWSGALENYTFKEKDGRTELLVDIDVLSEEHEDMAQKWPEALQKLKQLAENEAH</sequence>
<dbReference type="STRING" id="679901.Mzhil_1312"/>
<dbReference type="Gene3D" id="3.30.530.20">
    <property type="match status" value="1"/>
</dbReference>
<dbReference type="Pfam" id="PF08327">
    <property type="entry name" value="AHSA1"/>
    <property type="match status" value="1"/>
</dbReference>
<dbReference type="KEGG" id="mzh:Mzhil_1312"/>
<gene>
    <name evidence="3" type="ordered locus">Mzhil_1312</name>
</gene>
<name>F7XN46_METZD</name>
<evidence type="ECO:0000259" key="2">
    <source>
        <dbReference type="Pfam" id="PF08327"/>
    </source>
</evidence>
<dbReference type="RefSeq" id="WP_013898600.1">
    <property type="nucleotide sequence ID" value="NC_015676.1"/>
</dbReference>
<dbReference type="GeneID" id="10822948"/>
<dbReference type="Proteomes" id="UP000006622">
    <property type="component" value="Chromosome"/>
</dbReference>
<comment type="similarity">
    <text evidence="1">Belongs to the AHA1 family.</text>
</comment>
<dbReference type="HOGENOM" id="CLU_146109_0_0_2"/>